<sequence length="83" mass="9752">MKNYVVRDETSDQFNHLQTPFRRLRLVSAVQQRASLELTPRSVIMTESLITGYQEMSQLNEEIVQEYLPCEDEVAQLYLNQSE</sequence>
<evidence type="ECO:0000313" key="2">
    <source>
        <dbReference type="Proteomes" id="UP000051160"/>
    </source>
</evidence>
<reference evidence="1 2" key="1">
    <citation type="journal article" date="2015" name="Genome Announc.">
        <title>Expanding the biotechnology potential of lactobacilli through comparative genomics of 213 strains and associated genera.</title>
        <authorList>
            <person name="Sun Z."/>
            <person name="Harris H.M."/>
            <person name="McCann A."/>
            <person name="Guo C."/>
            <person name="Argimon S."/>
            <person name="Zhang W."/>
            <person name="Yang X."/>
            <person name="Jeffery I.B."/>
            <person name="Cooney J.C."/>
            <person name="Kagawa T.F."/>
            <person name="Liu W."/>
            <person name="Song Y."/>
            <person name="Salvetti E."/>
            <person name="Wrobel A."/>
            <person name="Rasinkangas P."/>
            <person name="Parkhill J."/>
            <person name="Rea M.C."/>
            <person name="O'Sullivan O."/>
            <person name="Ritari J."/>
            <person name="Douillard F.P."/>
            <person name="Paul Ross R."/>
            <person name="Yang R."/>
            <person name="Briner A.E."/>
            <person name="Felis G.E."/>
            <person name="de Vos W.M."/>
            <person name="Barrangou R."/>
            <person name="Klaenhammer T.R."/>
            <person name="Caufield P.W."/>
            <person name="Cui Y."/>
            <person name="Zhang H."/>
            <person name="O'Toole P.W."/>
        </authorList>
    </citation>
    <scope>NUCLEOTIDE SEQUENCE [LARGE SCALE GENOMIC DNA]</scope>
    <source>
        <strain evidence="1 2">DSM 19909</strain>
    </source>
</reference>
<keyword evidence="2" id="KW-1185">Reference proteome</keyword>
<dbReference type="Proteomes" id="UP000051160">
    <property type="component" value="Unassembled WGS sequence"/>
</dbReference>
<dbReference type="Gene3D" id="1.10.1220.10">
    <property type="entry name" value="Met repressor-like"/>
    <property type="match status" value="1"/>
</dbReference>
<gene>
    <name evidence="1" type="ORF">FD04_GL002351</name>
</gene>
<name>A0A0R1LU55_9LACO</name>
<comment type="caution">
    <text evidence="1">The sequence shown here is derived from an EMBL/GenBank/DDBJ whole genome shotgun (WGS) entry which is preliminary data.</text>
</comment>
<dbReference type="AlphaFoldDB" id="A0A0R1LU55"/>
<dbReference type="EMBL" id="AZEE01000017">
    <property type="protein sequence ID" value="KRK99167.1"/>
    <property type="molecule type" value="Genomic_DNA"/>
</dbReference>
<dbReference type="STRING" id="1423776.FD04_GL002351"/>
<dbReference type="RefSeq" id="WP_054702566.1">
    <property type="nucleotide sequence ID" value="NZ_AZEE01000017.1"/>
</dbReference>
<accession>A0A0R1LU55</accession>
<dbReference type="OrthoDB" id="2319787at2"/>
<dbReference type="InterPro" id="IPR013321">
    <property type="entry name" value="Arc_rbn_hlx_hlx"/>
</dbReference>
<dbReference type="PATRIC" id="fig|1423776.4.peg.2385"/>
<proteinExistence type="predicted"/>
<dbReference type="GO" id="GO:0006355">
    <property type="term" value="P:regulation of DNA-templated transcription"/>
    <property type="evidence" value="ECO:0007669"/>
    <property type="project" value="InterPro"/>
</dbReference>
<organism evidence="1 2">
    <name type="scientific">Secundilactobacillus odoratitofui DSM 19909 = JCM 15043</name>
    <dbReference type="NCBI Taxonomy" id="1423776"/>
    <lineage>
        <taxon>Bacteria</taxon>
        <taxon>Bacillati</taxon>
        <taxon>Bacillota</taxon>
        <taxon>Bacilli</taxon>
        <taxon>Lactobacillales</taxon>
        <taxon>Lactobacillaceae</taxon>
        <taxon>Secundilactobacillus</taxon>
    </lineage>
</organism>
<protein>
    <submittedName>
        <fullName evidence="1">Uncharacterized protein</fullName>
    </submittedName>
</protein>
<evidence type="ECO:0000313" key="1">
    <source>
        <dbReference type="EMBL" id="KRK99167.1"/>
    </source>
</evidence>